<dbReference type="GO" id="GO:0005634">
    <property type="term" value="C:nucleus"/>
    <property type="evidence" value="ECO:0007669"/>
    <property type="project" value="TreeGrafter"/>
</dbReference>
<dbReference type="PANTHER" id="PTHR31713:SF69">
    <property type="entry name" value="CALMODULIN-BINDING PROTEIN60-RELATED"/>
    <property type="match status" value="1"/>
</dbReference>
<dbReference type="InterPro" id="IPR012416">
    <property type="entry name" value="CBP60"/>
</dbReference>
<dbReference type="GO" id="GO:0003700">
    <property type="term" value="F:DNA-binding transcription factor activity"/>
    <property type="evidence" value="ECO:0007669"/>
    <property type="project" value="TreeGrafter"/>
</dbReference>
<sequence>MFWVDGVSLIAYTSHFIRNFDYTSSTSGSQALQMRFLNGISLPVSTGRVIKGEKDEPFRVALVNETGKVVSTGAGAAATVEIVALAGGCNDDEVGNWSSDEFNSKVVDNWNGKKVLQGNTFLNLKEGIGYVDKISFTQNSNWKASTNFRLGARFVNAVFVKEAKTESFVVSDKRKDMYKNHDIPDLHDEVWRLRMIGRRGPVANSLAQDKIKTVGDFIVRLFLNRQCLVEIFDRAKQGKNLESSVEHALTCPTKLKYSSNHEQKPEQEDAKKLVISAFKNWGDVMHVDEDQLVADCSKPTVHGFAKTEMVTPCVNTLVTTYNKNIYQGHLDSIKHSLFGNMFSDEQHPNPDLLPESSRKQYHEIRSGFEIELFGTKTVKKKRFCRRWRMLVLVVTFTRPLPRRSLDDIRSHKKPRVS</sequence>
<dbReference type="GO" id="GO:0005516">
    <property type="term" value="F:calmodulin binding"/>
    <property type="evidence" value="ECO:0007669"/>
    <property type="project" value="InterPro"/>
</dbReference>
<evidence type="ECO:0000313" key="3">
    <source>
        <dbReference type="EMBL" id="KAJ9559856.1"/>
    </source>
</evidence>
<dbReference type="GO" id="GO:0080142">
    <property type="term" value="P:regulation of salicylic acid biosynthetic process"/>
    <property type="evidence" value="ECO:0007669"/>
    <property type="project" value="TreeGrafter"/>
</dbReference>
<dbReference type="EMBL" id="JARYMX010000002">
    <property type="protein sequence ID" value="KAJ9559856.1"/>
    <property type="molecule type" value="Genomic_DNA"/>
</dbReference>
<proteinExistence type="predicted"/>
<organism evidence="3 4">
    <name type="scientific">Centaurea solstitialis</name>
    <name type="common">yellow star-thistle</name>
    <dbReference type="NCBI Taxonomy" id="347529"/>
    <lineage>
        <taxon>Eukaryota</taxon>
        <taxon>Viridiplantae</taxon>
        <taxon>Streptophyta</taxon>
        <taxon>Embryophyta</taxon>
        <taxon>Tracheophyta</taxon>
        <taxon>Spermatophyta</taxon>
        <taxon>Magnoliopsida</taxon>
        <taxon>eudicotyledons</taxon>
        <taxon>Gunneridae</taxon>
        <taxon>Pentapetalae</taxon>
        <taxon>asterids</taxon>
        <taxon>campanulids</taxon>
        <taxon>Asterales</taxon>
        <taxon>Asteraceae</taxon>
        <taxon>Carduoideae</taxon>
        <taxon>Cardueae</taxon>
        <taxon>Centaureinae</taxon>
        <taxon>Centaurea</taxon>
    </lineage>
</organism>
<comment type="caution">
    <text evidence="3">The sequence shown here is derived from an EMBL/GenBank/DDBJ whole genome shotgun (WGS) entry which is preliminary data.</text>
</comment>
<evidence type="ECO:0000313" key="4">
    <source>
        <dbReference type="Proteomes" id="UP001172457"/>
    </source>
</evidence>
<evidence type="ECO:0000259" key="2">
    <source>
        <dbReference type="Pfam" id="PF20451"/>
    </source>
</evidence>
<dbReference type="Proteomes" id="UP001172457">
    <property type="component" value="Chromosome 2"/>
</dbReference>
<reference evidence="3" key="1">
    <citation type="submission" date="2023-03" db="EMBL/GenBank/DDBJ databases">
        <title>Chromosome-scale reference genome and RAD-based genetic map of yellow starthistle (Centaurea solstitialis) reveal putative structural variation and QTLs associated with invader traits.</title>
        <authorList>
            <person name="Reatini B."/>
            <person name="Cang F.A."/>
            <person name="Jiang Q."/>
            <person name="Mckibben M.T.W."/>
            <person name="Barker M.S."/>
            <person name="Rieseberg L.H."/>
            <person name="Dlugosch K.M."/>
        </authorList>
    </citation>
    <scope>NUCLEOTIDE SEQUENCE</scope>
    <source>
        <strain evidence="3">CAN-66</strain>
        <tissue evidence="3">Leaf</tissue>
    </source>
</reference>
<accession>A0AA38TQS7</accession>
<feature type="domain" description="Calmodulin binding protein central" evidence="2">
    <location>
        <begin position="186"/>
        <end position="251"/>
    </location>
</feature>
<dbReference type="InterPro" id="IPR046831">
    <property type="entry name" value="Calmodulin_bind_N"/>
</dbReference>
<gene>
    <name evidence="3" type="ORF">OSB04_005016</name>
</gene>
<evidence type="ECO:0000259" key="1">
    <source>
        <dbReference type="Pfam" id="PF07887"/>
    </source>
</evidence>
<feature type="domain" description="Calmodulin binding protein-like N-terminal" evidence="1">
    <location>
        <begin position="32"/>
        <end position="173"/>
    </location>
</feature>
<dbReference type="GO" id="GO:0043565">
    <property type="term" value="F:sequence-specific DNA binding"/>
    <property type="evidence" value="ECO:0007669"/>
    <property type="project" value="TreeGrafter"/>
</dbReference>
<keyword evidence="4" id="KW-1185">Reference proteome</keyword>
<protein>
    <submittedName>
        <fullName evidence="3">Uncharacterized protein</fullName>
    </submittedName>
</protein>
<name>A0AA38TQS7_9ASTR</name>
<dbReference type="Pfam" id="PF20451">
    <property type="entry name" value="Calmod_bind_M"/>
    <property type="match status" value="1"/>
</dbReference>
<dbReference type="InterPro" id="IPR046830">
    <property type="entry name" value="Calmod_bind_M"/>
</dbReference>
<dbReference type="PANTHER" id="PTHR31713">
    <property type="entry name" value="OS02G0177800 PROTEIN"/>
    <property type="match status" value="1"/>
</dbReference>
<dbReference type="Pfam" id="PF07887">
    <property type="entry name" value="Calmodulin_bind"/>
    <property type="match status" value="1"/>
</dbReference>
<dbReference type="AlphaFoldDB" id="A0AA38TQS7"/>